<name>A0A162J837_9FUSO</name>
<proteinExistence type="predicted"/>
<protein>
    <submittedName>
        <fullName evidence="1">Uncharacterized protein</fullName>
    </submittedName>
</protein>
<reference evidence="1 2" key="1">
    <citation type="submission" date="2016-03" db="EMBL/GenBank/DDBJ databases">
        <title>Comparative genomics of human isolates of Fusobacterium necrophorum.</title>
        <authorList>
            <person name="Jensen A."/>
            <person name="Bank S."/>
            <person name="Andersen P.S."/>
            <person name="Kristensen L.H."/>
            <person name="Prag J."/>
        </authorList>
    </citation>
    <scope>NUCLEOTIDE SEQUENCE [LARGE SCALE GENOMIC DNA]</scope>
    <source>
        <strain evidence="1 2">LS_1264</strain>
    </source>
</reference>
<evidence type="ECO:0000313" key="2">
    <source>
        <dbReference type="Proteomes" id="UP000075816"/>
    </source>
</evidence>
<organism evidence="1 2">
    <name type="scientific">Fusobacterium necrophorum subsp. funduliforme</name>
    <dbReference type="NCBI Taxonomy" id="143387"/>
    <lineage>
        <taxon>Bacteria</taxon>
        <taxon>Fusobacteriati</taxon>
        <taxon>Fusobacteriota</taxon>
        <taxon>Fusobacteriia</taxon>
        <taxon>Fusobacteriales</taxon>
        <taxon>Fusobacteriaceae</taxon>
        <taxon>Fusobacterium</taxon>
    </lineage>
</organism>
<evidence type="ECO:0000313" key="1">
    <source>
        <dbReference type="EMBL" id="KYL05310.1"/>
    </source>
</evidence>
<dbReference type="RefSeq" id="WP_062680864.1">
    <property type="nucleotide sequence ID" value="NZ_LVEA01000001.1"/>
</dbReference>
<accession>A0A162J837</accession>
<dbReference type="EMBL" id="LVEA01000001">
    <property type="protein sequence ID" value="KYL05310.1"/>
    <property type="molecule type" value="Genomic_DNA"/>
</dbReference>
<dbReference type="AlphaFoldDB" id="A0A162J837"/>
<comment type="caution">
    <text evidence="1">The sequence shown here is derived from an EMBL/GenBank/DDBJ whole genome shotgun (WGS) entry which is preliminary data.</text>
</comment>
<dbReference type="Proteomes" id="UP000075816">
    <property type="component" value="Unassembled WGS sequence"/>
</dbReference>
<gene>
    <name evidence="1" type="ORF">A2J07_00815</name>
</gene>
<sequence>MKSLNLLKKLGTTGAGSLDEKVANGIVRTVLATKENKGALASTAKSAVVAGVATLADSQFDCTATKVAKNVCVGIAAVKAAMTANKIWNSATEISEEKLSSYYDELGL</sequence>